<name>J9GCU5_9ZZZZ</name>
<proteinExistence type="predicted"/>
<sequence>MANSAVLIRPTPTVIMPVSFRILAAFGILNPFGTSIGGTSNMLAAVMMFPLEISNTSTPCSLAILQKRIVSSIVMPPSNISS</sequence>
<organism evidence="1">
    <name type="scientific">gut metagenome</name>
    <dbReference type="NCBI Taxonomy" id="749906"/>
    <lineage>
        <taxon>unclassified sequences</taxon>
        <taxon>metagenomes</taxon>
        <taxon>organismal metagenomes</taxon>
    </lineage>
</organism>
<reference evidence="1" key="1">
    <citation type="journal article" date="2012" name="PLoS ONE">
        <title>Gene sets for utilization of primary and secondary nutrition supplies in the distal gut of endangered iberian lynx.</title>
        <authorList>
            <person name="Alcaide M."/>
            <person name="Messina E."/>
            <person name="Richter M."/>
            <person name="Bargiela R."/>
            <person name="Peplies J."/>
            <person name="Huws S.A."/>
            <person name="Newbold C.J."/>
            <person name="Golyshin P.N."/>
            <person name="Simon M.A."/>
            <person name="Lopez G."/>
            <person name="Yakimov M.M."/>
            <person name="Ferrer M."/>
        </authorList>
    </citation>
    <scope>NUCLEOTIDE SEQUENCE</scope>
</reference>
<evidence type="ECO:0000313" key="1">
    <source>
        <dbReference type="EMBL" id="EJW97214.1"/>
    </source>
</evidence>
<comment type="caution">
    <text evidence="1">The sequence shown here is derived from an EMBL/GenBank/DDBJ whole genome shotgun (WGS) entry which is preliminary data.</text>
</comment>
<gene>
    <name evidence="1" type="ORF">EVA_14679</name>
</gene>
<dbReference type="EMBL" id="AMCI01004879">
    <property type="protein sequence ID" value="EJW97214.1"/>
    <property type="molecule type" value="Genomic_DNA"/>
</dbReference>
<accession>J9GCU5</accession>
<protein>
    <submittedName>
        <fullName evidence="1">Uncharacterized protein</fullName>
    </submittedName>
</protein>
<dbReference type="AlphaFoldDB" id="J9GCU5"/>